<dbReference type="InterPro" id="IPR026881">
    <property type="entry name" value="WYL_dom"/>
</dbReference>
<dbReference type="PROSITE" id="PS52050">
    <property type="entry name" value="WYL"/>
    <property type="match status" value="1"/>
</dbReference>
<dbReference type="Pfam" id="PF13280">
    <property type="entry name" value="WYL"/>
    <property type="match status" value="1"/>
</dbReference>
<dbReference type="PANTHER" id="PTHR34580">
    <property type="match status" value="1"/>
</dbReference>
<dbReference type="Pfam" id="PF08279">
    <property type="entry name" value="HTH_11"/>
    <property type="match status" value="1"/>
</dbReference>
<evidence type="ECO:0000313" key="4">
    <source>
        <dbReference type="EMBL" id="PSJ39492.1"/>
    </source>
</evidence>
<dbReference type="Gene3D" id="1.10.10.10">
    <property type="entry name" value="Winged helix-like DNA-binding domain superfamily/Winged helix DNA-binding domain"/>
    <property type="match status" value="1"/>
</dbReference>
<dbReference type="SUPFAM" id="SSF46785">
    <property type="entry name" value="Winged helix' DNA-binding domain"/>
    <property type="match status" value="1"/>
</dbReference>
<dbReference type="OrthoDB" id="9807255at2"/>
<dbReference type="InterPro" id="IPR036388">
    <property type="entry name" value="WH-like_DNA-bd_sf"/>
</dbReference>
<dbReference type="InterPro" id="IPR036390">
    <property type="entry name" value="WH_DNA-bd_sf"/>
</dbReference>
<name>A0A2P7QNE4_9SPHN</name>
<organism evidence="4 5">
    <name type="scientific">Allosphingosinicella deserti</name>
    <dbReference type="NCBI Taxonomy" id="2116704"/>
    <lineage>
        <taxon>Bacteria</taxon>
        <taxon>Pseudomonadati</taxon>
        <taxon>Pseudomonadota</taxon>
        <taxon>Alphaproteobacteria</taxon>
        <taxon>Sphingomonadales</taxon>
        <taxon>Sphingomonadaceae</taxon>
        <taxon>Allosphingosinicella</taxon>
    </lineage>
</organism>
<gene>
    <name evidence="4" type="ORF">C7I55_12845</name>
</gene>
<dbReference type="AlphaFoldDB" id="A0A2P7QNE4"/>
<comment type="caution">
    <text evidence="4">The sequence shown here is derived from an EMBL/GenBank/DDBJ whole genome shotgun (WGS) entry which is preliminary data.</text>
</comment>
<evidence type="ECO:0000256" key="1">
    <source>
        <dbReference type="SAM" id="MobiDB-lite"/>
    </source>
</evidence>
<accession>A0A2P7QNE4</accession>
<feature type="domain" description="Helix-turn-helix type 11" evidence="2">
    <location>
        <begin position="6"/>
        <end position="59"/>
    </location>
</feature>
<feature type="region of interest" description="Disordered" evidence="1">
    <location>
        <begin position="220"/>
        <end position="242"/>
    </location>
</feature>
<reference evidence="4 5" key="1">
    <citation type="submission" date="2018-03" db="EMBL/GenBank/DDBJ databases">
        <title>The draft genome of Sphingosinicella sp. GL-C-18.</title>
        <authorList>
            <person name="Liu L."/>
            <person name="Li L."/>
            <person name="Liang L."/>
            <person name="Zhang X."/>
            <person name="Wang T."/>
        </authorList>
    </citation>
    <scope>NUCLEOTIDE SEQUENCE [LARGE SCALE GENOMIC DNA]</scope>
    <source>
        <strain evidence="4 5">GL-C-18</strain>
    </source>
</reference>
<dbReference type="PANTHER" id="PTHR34580:SF3">
    <property type="entry name" value="PROTEIN PAFB"/>
    <property type="match status" value="1"/>
</dbReference>
<sequence>MRRADRLFQIVQILRRSGRPVTADAMAAELEVSKRSVYRDIAALIGQRTPIRGEAGIGYVLDGAFDMPPLMLTPEEIEAAVLGAQWVARHGDPVLARAADDLVAKIAATVPEHLRSFVLEPVSATPPGFAHAEDRIDIAAARAAIRAQRKIALHYCDAEGAVSRRTIWPIAIGYLHHARVLVGWCETREDFRTFRSDRVVDAEFLEERYRPRAATLRREWRRQMAESAPPTELTPKAEARSS</sequence>
<dbReference type="InterPro" id="IPR051534">
    <property type="entry name" value="CBASS_pafABC_assoc_protein"/>
</dbReference>
<feature type="domain" description="WYL" evidence="3">
    <location>
        <begin position="140"/>
        <end position="203"/>
    </location>
</feature>
<dbReference type="EMBL" id="PXYI01000004">
    <property type="protein sequence ID" value="PSJ39492.1"/>
    <property type="molecule type" value="Genomic_DNA"/>
</dbReference>
<dbReference type="InterPro" id="IPR013196">
    <property type="entry name" value="HTH_11"/>
</dbReference>
<protein>
    <submittedName>
        <fullName evidence="4">YafY family transcriptional regulator</fullName>
    </submittedName>
</protein>
<evidence type="ECO:0000259" key="3">
    <source>
        <dbReference type="Pfam" id="PF13280"/>
    </source>
</evidence>
<dbReference type="RefSeq" id="WP_106513393.1">
    <property type="nucleotide sequence ID" value="NZ_PXYI01000004.1"/>
</dbReference>
<evidence type="ECO:0000313" key="5">
    <source>
        <dbReference type="Proteomes" id="UP000241167"/>
    </source>
</evidence>
<evidence type="ECO:0000259" key="2">
    <source>
        <dbReference type="Pfam" id="PF08279"/>
    </source>
</evidence>
<dbReference type="Proteomes" id="UP000241167">
    <property type="component" value="Unassembled WGS sequence"/>
</dbReference>
<proteinExistence type="predicted"/>
<keyword evidence="5" id="KW-1185">Reference proteome</keyword>